<accession>A0ABV9QLT4</accession>
<protein>
    <submittedName>
        <fullName evidence="1">YfbM family protein</fullName>
    </submittedName>
</protein>
<evidence type="ECO:0000313" key="1">
    <source>
        <dbReference type="EMBL" id="MFC4804878.1"/>
    </source>
</evidence>
<proteinExistence type="predicted"/>
<name>A0ABV9QLT4_9FIRM</name>
<dbReference type="Proteomes" id="UP001595916">
    <property type="component" value="Unassembled WGS sequence"/>
</dbReference>
<dbReference type="SUPFAM" id="SSF111069">
    <property type="entry name" value="Hypothetical protein yfbM"/>
    <property type="match status" value="1"/>
</dbReference>
<gene>
    <name evidence="1" type="ORF">ACFO4R_07265</name>
</gene>
<dbReference type="RefSeq" id="WP_379788406.1">
    <property type="nucleotide sequence ID" value="NZ_JBHSHL010000025.1"/>
</dbReference>
<keyword evidence="2" id="KW-1185">Reference proteome</keyword>
<dbReference type="Pfam" id="PF08974">
    <property type="entry name" value="DUF1877"/>
    <property type="match status" value="1"/>
</dbReference>
<comment type="caution">
    <text evidence="1">The sequence shown here is derived from an EMBL/GenBank/DDBJ whole genome shotgun (WGS) entry which is preliminary data.</text>
</comment>
<evidence type="ECO:0000313" key="2">
    <source>
        <dbReference type="Proteomes" id="UP001595916"/>
    </source>
</evidence>
<sequence>MGMRANYQFLSDEQYVELKNLETEDLEAAFDAVEDWNEEEEILLDIDKMWDVLHFVLNGVGATEPKEGNPLSEAVLGEHVLDEVEEFISYTSKERIPAILEALEEFDIERAMEKFRMKECEQAGLYPNIWEYDDEEEVEELKEEITDCFEEMKHFYREVLENNGNVLVTIY</sequence>
<dbReference type="InterPro" id="IPR015068">
    <property type="entry name" value="DUF1877"/>
</dbReference>
<dbReference type="EMBL" id="JBHSHL010000025">
    <property type="protein sequence ID" value="MFC4804878.1"/>
    <property type="molecule type" value="Genomic_DNA"/>
</dbReference>
<dbReference type="InterPro" id="IPR035944">
    <property type="entry name" value="YfbM-like_sf"/>
</dbReference>
<organism evidence="1 2">
    <name type="scientific">Filifactor villosus</name>
    <dbReference type="NCBI Taxonomy" id="29374"/>
    <lineage>
        <taxon>Bacteria</taxon>
        <taxon>Bacillati</taxon>
        <taxon>Bacillota</taxon>
        <taxon>Clostridia</taxon>
        <taxon>Peptostreptococcales</taxon>
        <taxon>Filifactoraceae</taxon>
        <taxon>Filifactor</taxon>
    </lineage>
</organism>
<dbReference type="Gene3D" id="3.40.1760.10">
    <property type="entry name" value="YfbM-like super family"/>
    <property type="match status" value="1"/>
</dbReference>
<reference evidence="2" key="1">
    <citation type="journal article" date="2019" name="Int. J. Syst. Evol. Microbiol.">
        <title>The Global Catalogue of Microorganisms (GCM) 10K type strain sequencing project: providing services to taxonomists for standard genome sequencing and annotation.</title>
        <authorList>
            <consortium name="The Broad Institute Genomics Platform"/>
            <consortium name="The Broad Institute Genome Sequencing Center for Infectious Disease"/>
            <person name="Wu L."/>
            <person name="Ma J."/>
        </authorList>
    </citation>
    <scope>NUCLEOTIDE SEQUENCE [LARGE SCALE GENOMIC DNA]</scope>
    <source>
        <strain evidence="2">CCUG 46385</strain>
    </source>
</reference>